<accession>A0A2G7FUL2</accession>
<evidence type="ECO:0000259" key="2">
    <source>
        <dbReference type="Pfam" id="PF14033"/>
    </source>
</evidence>
<dbReference type="Pfam" id="PF14033">
    <property type="entry name" value="DUF4246"/>
    <property type="match status" value="1"/>
</dbReference>
<feature type="domain" description="DUF4246" evidence="2">
    <location>
        <begin position="119"/>
        <end position="554"/>
    </location>
</feature>
<feature type="region of interest" description="Disordered" evidence="1">
    <location>
        <begin position="597"/>
        <end position="621"/>
    </location>
</feature>
<feature type="domain" description="DUF4246" evidence="3">
    <location>
        <begin position="32"/>
        <end position="108"/>
    </location>
</feature>
<dbReference type="Pfam" id="PF21666">
    <property type="entry name" value="DUF4246_N"/>
    <property type="match status" value="1"/>
</dbReference>
<dbReference type="InterPro" id="IPR049192">
    <property type="entry name" value="DUF4246_C"/>
</dbReference>
<evidence type="ECO:0000256" key="1">
    <source>
        <dbReference type="SAM" id="MobiDB-lite"/>
    </source>
</evidence>
<dbReference type="STRING" id="656916.A0A2G7FUL2"/>
<comment type="caution">
    <text evidence="4">The sequence shown here is derived from an EMBL/GenBank/DDBJ whole genome shotgun (WGS) entry which is preliminary data.</text>
</comment>
<dbReference type="PANTHER" id="PTHR33119:SF1">
    <property type="entry name" value="FE2OG DIOXYGENASE DOMAIN-CONTAINING PROTEIN"/>
    <property type="match status" value="1"/>
</dbReference>
<gene>
    <name evidence="4" type="ORF">AARAC_008510</name>
</gene>
<dbReference type="Proteomes" id="UP000231358">
    <property type="component" value="Unassembled WGS sequence"/>
</dbReference>
<reference evidence="4 5" key="1">
    <citation type="submission" date="2017-05" db="EMBL/GenBank/DDBJ databases">
        <title>Genome sequence for an aflatoxigenic pathogen of Argentinian peanut, Aspergillus arachidicola.</title>
        <authorList>
            <person name="Moore G."/>
            <person name="Beltz S.B."/>
            <person name="Mack B.M."/>
        </authorList>
    </citation>
    <scope>NUCLEOTIDE SEQUENCE [LARGE SCALE GENOMIC DNA]</scope>
    <source>
        <strain evidence="4 5">CBS 117610</strain>
    </source>
</reference>
<feature type="compositionally biased region" description="Polar residues" evidence="1">
    <location>
        <begin position="600"/>
        <end position="611"/>
    </location>
</feature>
<dbReference type="InterPro" id="IPR049207">
    <property type="entry name" value="DUF4246_N"/>
</dbReference>
<evidence type="ECO:0000313" key="5">
    <source>
        <dbReference type="Proteomes" id="UP000231358"/>
    </source>
</evidence>
<organism evidence="4 5">
    <name type="scientific">Aspergillus arachidicola</name>
    <dbReference type="NCBI Taxonomy" id="656916"/>
    <lineage>
        <taxon>Eukaryota</taxon>
        <taxon>Fungi</taxon>
        <taxon>Dikarya</taxon>
        <taxon>Ascomycota</taxon>
        <taxon>Pezizomycotina</taxon>
        <taxon>Eurotiomycetes</taxon>
        <taxon>Eurotiomycetidae</taxon>
        <taxon>Eurotiales</taxon>
        <taxon>Aspergillaceae</taxon>
        <taxon>Aspergillus</taxon>
        <taxon>Aspergillus subgen. Circumdati</taxon>
    </lineage>
</organism>
<dbReference type="PANTHER" id="PTHR33119">
    <property type="entry name" value="IFI3P"/>
    <property type="match status" value="1"/>
</dbReference>
<sequence length="621" mass="72159">MRKTVYASYLRLLYRSIKHYTMSAEQSNSLQLPGYNLPLNYRPDSGQRLRRTLFPNALDYNDIDGGWVDRINVHREILMMRIMNTITDKPEWDKKVFDEAITSKWREEIAQSGQDVTPKMMDYIIKELQWKAEDFQKTGLLSAYDAGVVKSDTAIPADLKQALKDSVAPFEQVPEEQKDYHPGSDMKVVDLVHPSLFPVVYGRTRILPDRVINLDDCLGSVGQGDLLPVPPEGEAQIEGYEDSGYGWRRWEREALMPFSRKFQWLPCDVKFTGQDGECRIDSYINNVHPSEHRDLYQAVENIIARTIPLWNRSLTHVQERRHTRILYDSVDYHPGSIPEPQYDDYSDDEEFDRKYQEWQSSQQIILPEPREFTPPEITEKINLREQFHESGLQVIVKLANIELTPEKPEYEGGTWHVEGQLNERICATAIYYYDSENITHSTLAFRQRADRAELSEISYEQDRHEFLQQVYGFGPEVNSRDDTQVTQDLGSVVCQEGRLLTFPNILQHRVSPFSLTDRSKPGHRKILALFLVDPHMRIISSANIPPQQEDWGKEKRELVTGMLSRRLPVELQDMVSEDILYPSISLEEAKGYRKELMQERSATTSEQNQKFETGEFSLCEH</sequence>
<dbReference type="EMBL" id="NEXV01000419">
    <property type="protein sequence ID" value="PIG83955.1"/>
    <property type="molecule type" value="Genomic_DNA"/>
</dbReference>
<dbReference type="AlphaFoldDB" id="A0A2G7FUL2"/>
<protein>
    <submittedName>
        <fullName evidence="4">Uncharacterized protein</fullName>
    </submittedName>
</protein>
<evidence type="ECO:0000313" key="4">
    <source>
        <dbReference type="EMBL" id="PIG83955.1"/>
    </source>
</evidence>
<name>A0A2G7FUL2_9EURO</name>
<evidence type="ECO:0000259" key="3">
    <source>
        <dbReference type="Pfam" id="PF21666"/>
    </source>
</evidence>
<keyword evidence="5" id="KW-1185">Reference proteome</keyword>
<dbReference type="InterPro" id="IPR025340">
    <property type="entry name" value="DUF4246"/>
</dbReference>
<proteinExistence type="predicted"/>